<gene>
    <name evidence="2" type="ORF">KI387_024222</name>
</gene>
<proteinExistence type="predicted"/>
<keyword evidence="3" id="KW-1185">Reference proteome</keyword>
<comment type="caution">
    <text evidence="2">The sequence shown here is derived from an EMBL/GenBank/DDBJ whole genome shotgun (WGS) entry which is preliminary data.</text>
</comment>
<feature type="coiled-coil region" evidence="1">
    <location>
        <begin position="15"/>
        <end position="42"/>
    </location>
</feature>
<dbReference type="Proteomes" id="UP000824469">
    <property type="component" value="Unassembled WGS sequence"/>
</dbReference>
<accession>A0AA38G5J7</accession>
<evidence type="ECO:0000313" key="3">
    <source>
        <dbReference type="Proteomes" id="UP000824469"/>
    </source>
</evidence>
<organism evidence="2 3">
    <name type="scientific">Taxus chinensis</name>
    <name type="common">Chinese yew</name>
    <name type="synonym">Taxus wallichiana var. chinensis</name>
    <dbReference type="NCBI Taxonomy" id="29808"/>
    <lineage>
        <taxon>Eukaryota</taxon>
        <taxon>Viridiplantae</taxon>
        <taxon>Streptophyta</taxon>
        <taxon>Embryophyta</taxon>
        <taxon>Tracheophyta</taxon>
        <taxon>Spermatophyta</taxon>
        <taxon>Pinopsida</taxon>
        <taxon>Pinidae</taxon>
        <taxon>Conifers II</taxon>
        <taxon>Cupressales</taxon>
        <taxon>Taxaceae</taxon>
        <taxon>Taxus</taxon>
    </lineage>
</organism>
<keyword evidence="1" id="KW-0175">Coiled coil</keyword>
<evidence type="ECO:0000313" key="2">
    <source>
        <dbReference type="EMBL" id="KAH9315595.1"/>
    </source>
</evidence>
<name>A0AA38G5J7_TAXCH</name>
<feature type="non-terminal residue" evidence="2">
    <location>
        <position position="126"/>
    </location>
</feature>
<sequence length="126" mass="14497">MSAPKYLEQEEERARASMVRKISNYEALLQKLKDELKKADKALNICATLEVVIRTRTLVEDNDVLKAMKDEILGRTERLALVKQNHEALAATQDPHKERLDEIRNLIAQKMDLLEEVMTVRANVVQ</sequence>
<reference evidence="2 3" key="1">
    <citation type="journal article" date="2021" name="Nat. Plants">
        <title>The Taxus genome provides insights into paclitaxel biosynthesis.</title>
        <authorList>
            <person name="Xiong X."/>
            <person name="Gou J."/>
            <person name="Liao Q."/>
            <person name="Li Y."/>
            <person name="Zhou Q."/>
            <person name="Bi G."/>
            <person name="Li C."/>
            <person name="Du R."/>
            <person name="Wang X."/>
            <person name="Sun T."/>
            <person name="Guo L."/>
            <person name="Liang H."/>
            <person name="Lu P."/>
            <person name="Wu Y."/>
            <person name="Zhang Z."/>
            <person name="Ro D.K."/>
            <person name="Shang Y."/>
            <person name="Huang S."/>
            <person name="Yan J."/>
        </authorList>
    </citation>
    <scope>NUCLEOTIDE SEQUENCE [LARGE SCALE GENOMIC DNA]</scope>
    <source>
        <strain evidence="2">Ta-2019</strain>
    </source>
</reference>
<dbReference type="AlphaFoldDB" id="A0AA38G5J7"/>
<dbReference type="EMBL" id="JAHRHJ020000005">
    <property type="protein sequence ID" value="KAH9315595.1"/>
    <property type="molecule type" value="Genomic_DNA"/>
</dbReference>
<protein>
    <submittedName>
        <fullName evidence="2">Uncharacterized protein</fullName>
    </submittedName>
</protein>
<evidence type="ECO:0000256" key="1">
    <source>
        <dbReference type="SAM" id="Coils"/>
    </source>
</evidence>